<comment type="caution">
    <text evidence="2">The sequence shown here is derived from an EMBL/GenBank/DDBJ whole genome shotgun (WGS) entry which is preliminary data.</text>
</comment>
<accession>S2DC36</accession>
<feature type="region of interest" description="Disordered" evidence="1">
    <location>
        <begin position="1"/>
        <end position="40"/>
    </location>
</feature>
<dbReference type="EMBL" id="ALWO02000033">
    <property type="protein sequence ID" value="EOZ96484.1"/>
    <property type="molecule type" value="Genomic_DNA"/>
</dbReference>
<evidence type="ECO:0000256" key="1">
    <source>
        <dbReference type="SAM" id="MobiDB-lite"/>
    </source>
</evidence>
<protein>
    <submittedName>
        <fullName evidence="2">Uncharacterized protein</fullName>
    </submittedName>
</protein>
<dbReference type="Proteomes" id="UP000006073">
    <property type="component" value="Unassembled WGS sequence"/>
</dbReference>
<sequence length="40" mass="4100">MEGASQKIAALLDKSLPTGTDSGSSQRNSGLGDFDIGEFV</sequence>
<gene>
    <name evidence="2" type="ORF">A33Q_2254</name>
</gene>
<dbReference type="AlphaFoldDB" id="S2DC36"/>
<evidence type="ECO:0000313" key="3">
    <source>
        <dbReference type="Proteomes" id="UP000006073"/>
    </source>
</evidence>
<evidence type="ECO:0000313" key="2">
    <source>
        <dbReference type="EMBL" id="EOZ96484.1"/>
    </source>
</evidence>
<dbReference type="RefSeq" id="WP_009033864.1">
    <property type="nucleotide sequence ID" value="NZ_ALWO02000033.1"/>
</dbReference>
<keyword evidence="3" id="KW-1185">Reference proteome</keyword>
<reference evidence="2 3" key="1">
    <citation type="journal article" date="2013" name="Genome Announc.">
        <title>Draft Genome Sequence of Indibacter alkaliphilus Strain LW1T, Isolated from Lonar Lake, a Haloalkaline Lake in the Buldana District of Maharashtra, India.</title>
        <authorList>
            <person name="Singh A."/>
            <person name="Kumar Jangir P."/>
            <person name="Sharma R."/>
            <person name="Singh A."/>
            <person name="Kumar Pinnaka A."/>
            <person name="Shivaji S."/>
        </authorList>
    </citation>
    <scope>NUCLEOTIDE SEQUENCE [LARGE SCALE GENOMIC DNA]</scope>
    <source>
        <strain evidence="3">CCUG 57479 / KCTC 22604 / LW1</strain>
    </source>
</reference>
<proteinExistence type="predicted"/>
<organism evidence="2 3">
    <name type="scientific">Indibacter alkaliphilus (strain CCUG 57479 / KCTC 22604 / LW1)</name>
    <dbReference type="NCBI Taxonomy" id="1189612"/>
    <lineage>
        <taxon>Bacteria</taxon>
        <taxon>Pseudomonadati</taxon>
        <taxon>Bacteroidota</taxon>
        <taxon>Cytophagia</taxon>
        <taxon>Cytophagales</taxon>
        <taxon>Cyclobacteriaceae</taxon>
    </lineage>
</organism>
<name>S2DC36_INDAL</name>
<feature type="compositionally biased region" description="Polar residues" evidence="1">
    <location>
        <begin position="17"/>
        <end position="29"/>
    </location>
</feature>